<comment type="caution">
    <text evidence="1">The sequence shown here is derived from an EMBL/GenBank/DDBJ whole genome shotgun (WGS) entry which is preliminary data.</text>
</comment>
<dbReference type="EMBL" id="BARU01019298">
    <property type="protein sequence ID" value="GAH51051.1"/>
    <property type="molecule type" value="Genomic_DNA"/>
</dbReference>
<organism evidence="1">
    <name type="scientific">marine sediment metagenome</name>
    <dbReference type="NCBI Taxonomy" id="412755"/>
    <lineage>
        <taxon>unclassified sequences</taxon>
        <taxon>metagenomes</taxon>
        <taxon>ecological metagenomes</taxon>
    </lineage>
</organism>
<sequence>VQVIGELHIVEDSFNYSNTFIEGDRYEMTIWIRIKK</sequence>
<protein>
    <submittedName>
        <fullName evidence="1">Uncharacterized protein</fullName>
    </submittedName>
</protein>
<dbReference type="AlphaFoldDB" id="X1FZI1"/>
<reference evidence="1" key="1">
    <citation type="journal article" date="2014" name="Front. Microbiol.">
        <title>High frequency of phylogenetically diverse reductive dehalogenase-homologous genes in deep subseafloor sedimentary metagenomes.</title>
        <authorList>
            <person name="Kawai M."/>
            <person name="Futagami T."/>
            <person name="Toyoda A."/>
            <person name="Takaki Y."/>
            <person name="Nishi S."/>
            <person name="Hori S."/>
            <person name="Arai W."/>
            <person name="Tsubouchi T."/>
            <person name="Morono Y."/>
            <person name="Uchiyama I."/>
            <person name="Ito T."/>
            <person name="Fujiyama A."/>
            <person name="Inagaki F."/>
            <person name="Takami H."/>
        </authorList>
    </citation>
    <scope>NUCLEOTIDE SEQUENCE</scope>
    <source>
        <strain evidence="1">Expedition CK06-06</strain>
    </source>
</reference>
<feature type="non-terminal residue" evidence="1">
    <location>
        <position position="1"/>
    </location>
</feature>
<accession>X1FZI1</accession>
<gene>
    <name evidence="1" type="ORF">S03H2_31792</name>
</gene>
<proteinExistence type="predicted"/>
<evidence type="ECO:0000313" key="1">
    <source>
        <dbReference type="EMBL" id="GAH51051.1"/>
    </source>
</evidence>
<name>X1FZI1_9ZZZZ</name>